<feature type="transmembrane region" description="Helical" evidence="1">
    <location>
        <begin position="452"/>
        <end position="473"/>
    </location>
</feature>
<dbReference type="OrthoDB" id="10660580at2759"/>
<evidence type="ECO:0000313" key="3">
    <source>
        <dbReference type="Proteomes" id="UP000242188"/>
    </source>
</evidence>
<organism evidence="2 3">
    <name type="scientific">Mizuhopecten yessoensis</name>
    <name type="common">Japanese scallop</name>
    <name type="synonym">Patinopecten yessoensis</name>
    <dbReference type="NCBI Taxonomy" id="6573"/>
    <lineage>
        <taxon>Eukaryota</taxon>
        <taxon>Metazoa</taxon>
        <taxon>Spiralia</taxon>
        <taxon>Lophotrochozoa</taxon>
        <taxon>Mollusca</taxon>
        <taxon>Bivalvia</taxon>
        <taxon>Autobranchia</taxon>
        <taxon>Pteriomorphia</taxon>
        <taxon>Pectinida</taxon>
        <taxon>Pectinoidea</taxon>
        <taxon>Pectinidae</taxon>
        <taxon>Mizuhopecten</taxon>
    </lineage>
</organism>
<keyword evidence="1" id="KW-0472">Membrane</keyword>
<dbReference type="SUPFAM" id="SSF63825">
    <property type="entry name" value="YWTD domain"/>
    <property type="match status" value="1"/>
</dbReference>
<keyword evidence="3" id="KW-1185">Reference proteome</keyword>
<dbReference type="Gene3D" id="2.120.10.30">
    <property type="entry name" value="TolB, C-terminal domain"/>
    <property type="match status" value="1"/>
</dbReference>
<proteinExistence type="predicted"/>
<evidence type="ECO:0000313" key="2">
    <source>
        <dbReference type="EMBL" id="OWF44202.1"/>
    </source>
</evidence>
<sequence>MPPVKPPNPHTALNLLRKDFPQQRNVYGIKNEKIFKIDRSLSLTYTEIFDTGDSTRAKSLVLIGNSLYFSSAVCIYNPTNRCNSSIATVKTDGSDFKLFGPIVLTNRGYQHALVYVSRSNSETTLAATAIPIVPVSTTTEPPCYEQTIEESGRDDIEGDSFFLSGAAERSLYKLNENGIYSTIPMSHIVTAQAYDHASNRIFYGVAFQLYVYSMRIDGSDVRKEATTDLYVQALAVDSFKQSMFVYSTSKGNIYRVRLGQDWTMDQSNAIHSGEAEVFHMAVDPHISKLIWGSYNGVFQSNYDGTDKERIFTHSGYIDGVTFDESSIYVLSEDTVWKVDRSTLLFYVIYQQHNSQSGFDLSGLVATGGHVYFGKYHCTYNPSADCIIGIARVRNGGTMYEDVGPILRTTFIQTPKLVHKSGAKQLRRCRDEVVDDTYLGSELNHRGEINDTVVVVLVVCPLVIVAAAALFFLWSKVFTEGRRSLAEGYITGLESPHNIGDAVGTNSQLSNNAIYTVPNVNSEKAAIEKHYREMEAIENQYHEIHVYDQIK</sequence>
<gene>
    <name evidence="2" type="ORF">KP79_PYT13197</name>
</gene>
<dbReference type="EMBL" id="NEDP02004844">
    <property type="protein sequence ID" value="OWF44202.1"/>
    <property type="molecule type" value="Genomic_DNA"/>
</dbReference>
<keyword evidence="1" id="KW-1133">Transmembrane helix</keyword>
<accession>A0A210Q626</accession>
<name>A0A210Q626_MIZYE</name>
<dbReference type="AlphaFoldDB" id="A0A210Q626"/>
<reference evidence="2 3" key="1">
    <citation type="journal article" date="2017" name="Nat. Ecol. Evol.">
        <title>Scallop genome provides insights into evolution of bilaterian karyotype and development.</title>
        <authorList>
            <person name="Wang S."/>
            <person name="Zhang J."/>
            <person name="Jiao W."/>
            <person name="Li J."/>
            <person name="Xun X."/>
            <person name="Sun Y."/>
            <person name="Guo X."/>
            <person name="Huan P."/>
            <person name="Dong B."/>
            <person name="Zhang L."/>
            <person name="Hu X."/>
            <person name="Sun X."/>
            <person name="Wang J."/>
            <person name="Zhao C."/>
            <person name="Wang Y."/>
            <person name="Wang D."/>
            <person name="Huang X."/>
            <person name="Wang R."/>
            <person name="Lv J."/>
            <person name="Li Y."/>
            <person name="Zhang Z."/>
            <person name="Liu B."/>
            <person name="Lu W."/>
            <person name="Hui Y."/>
            <person name="Liang J."/>
            <person name="Zhou Z."/>
            <person name="Hou R."/>
            <person name="Li X."/>
            <person name="Liu Y."/>
            <person name="Li H."/>
            <person name="Ning X."/>
            <person name="Lin Y."/>
            <person name="Zhao L."/>
            <person name="Xing Q."/>
            <person name="Dou J."/>
            <person name="Li Y."/>
            <person name="Mao J."/>
            <person name="Guo H."/>
            <person name="Dou H."/>
            <person name="Li T."/>
            <person name="Mu C."/>
            <person name="Jiang W."/>
            <person name="Fu Q."/>
            <person name="Fu X."/>
            <person name="Miao Y."/>
            <person name="Liu J."/>
            <person name="Yu Q."/>
            <person name="Li R."/>
            <person name="Liao H."/>
            <person name="Li X."/>
            <person name="Kong Y."/>
            <person name="Jiang Z."/>
            <person name="Chourrout D."/>
            <person name="Li R."/>
            <person name="Bao Z."/>
        </authorList>
    </citation>
    <scope>NUCLEOTIDE SEQUENCE [LARGE SCALE GENOMIC DNA]</scope>
    <source>
        <strain evidence="2 3">PY_sf001</strain>
    </source>
</reference>
<evidence type="ECO:0000256" key="1">
    <source>
        <dbReference type="SAM" id="Phobius"/>
    </source>
</evidence>
<protein>
    <submittedName>
        <fullName evidence="2">Uncharacterized protein</fullName>
    </submittedName>
</protein>
<dbReference type="Proteomes" id="UP000242188">
    <property type="component" value="Unassembled WGS sequence"/>
</dbReference>
<comment type="caution">
    <text evidence="2">The sequence shown here is derived from an EMBL/GenBank/DDBJ whole genome shotgun (WGS) entry which is preliminary data.</text>
</comment>
<dbReference type="InterPro" id="IPR011042">
    <property type="entry name" value="6-blade_b-propeller_TolB-like"/>
</dbReference>
<keyword evidence="1" id="KW-0812">Transmembrane</keyword>